<evidence type="ECO:0000256" key="1">
    <source>
        <dbReference type="ARBA" id="ARBA00000085"/>
    </source>
</evidence>
<dbReference type="EC" id="2.7.13.3" evidence="2"/>
<dbReference type="SMART" id="SM00387">
    <property type="entry name" value="HATPase_c"/>
    <property type="match status" value="1"/>
</dbReference>
<dbReference type="CDD" id="cd00082">
    <property type="entry name" value="HisKA"/>
    <property type="match status" value="1"/>
</dbReference>
<keyword evidence="8" id="KW-0902">Two-component regulatory system</keyword>
<dbReference type="SMART" id="SM00388">
    <property type="entry name" value="HisKA"/>
    <property type="match status" value="1"/>
</dbReference>
<dbReference type="Pfam" id="PF00512">
    <property type="entry name" value="HisKA"/>
    <property type="match status" value="1"/>
</dbReference>
<feature type="domain" description="Histidine kinase" evidence="10">
    <location>
        <begin position="259"/>
        <end position="472"/>
    </location>
</feature>
<dbReference type="Gene3D" id="1.10.287.130">
    <property type="match status" value="1"/>
</dbReference>
<comment type="caution">
    <text evidence="11">The sequence shown here is derived from an EMBL/GenBank/DDBJ whole genome shotgun (WGS) entry which is preliminary data.</text>
</comment>
<keyword evidence="6" id="KW-0418">Kinase</keyword>
<dbReference type="GO" id="GO:0000155">
    <property type="term" value="F:phosphorelay sensor kinase activity"/>
    <property type="evidence" value="ECO:0007669"/>
    <property type="project" value="InterPro"/>
</dbReference>
<keyword evidence="4" id="KW-0808">Transferase</keyword>
<dbReference type="GO" id="GO:0005524">
    <property type="term" value="F:ATP binding"/>
    <property type="evidence" value="ECO:0007669"/>
    <property type="project" value="UniProtKB-KW"/>
</dbReference>
<keyword evidence="3" id="KW-0597">Phosphoprotein</keyword>
<dbReference type="InterPro" id="IPR003594">
    <property type="entry name" value="HATPase_dom"/>
</dbReference>
<dbReference type="Gene3D" id="3.30.565.10">
    <property type="entry name" value="Histidine kinase-like ATPase, C-terminal domain"/>
    <property type="match status" value="1"/>
</dbReference>
<evidence type="ECO:0000256" key="2">
    <source>
        <dbReference type="ARBA" id="ARBA00012438"/>
    </source>
</evidence>
<keyword evidence="12" id="KW-1185">Reference proteome</keyword>
<dbReference type="InterPro" id="IPR018771">
    <property type="entry name" value="PocR_dom"/>
</dbReference>
<evidence type="ECO:0000256" key="6">
    <source>
        <dbReference type="ARBA" id="ARBA00022777"/>
    </source>
</evidence>
<evidence type="ECO:0000256" key="3">
    <source>
        <dbReference type="ARBA" id="ARBA00022553"/>
    </source>
</evidence>
<dbReference type="InterPro" id="IPR036890">
    <property type="entry name" value="HATPase_C_sf"/>
</dbReference>
<dbReference type="InterPro" id="IPR004358">
    <property type="entry name" value="Sig_transdc_His_kin-like_C"/>
</dbReference>
<dbReference type="PANTHER" id="PTHR43065">
    <property type="entry name" value="SENSOR HISTIDINE KINASE"/>
    <property type="match status" value="1"/>
</dbReference>
<sequence length="473" mass="52911">MKKVASIDKELEHVEFLDLFDLEMIQKLQDSFSSATGVASIITKPDGTPITKPSNFCRLCKDIIRKTEIGLKNCYYSDSIIGRQNTSGPIFQNCLSGGLLDGGASISVGNKQIANWLIGQVKSEDTDDDEIMLYADEIGADKDEFKTALKEVNTMSAHQFENIADSLFIFANQLSEKAYDNLQLQMNKNKLELLVQEKTVDLEAAIEQLRATNEDLSFKNNIIHEQNSKLKKALKRLKETQKQLIQSEKMASLGVLTSGIAHEINNPLNFLQGAYIGLENYFEEYGSQDQNTTQLLLESIKTGVERASKIVKGLNQFSRESSTLDEECNVHLILDNCLIMLYNQLRYNIVVLKDYCNENLFVKGNVGKLHQVFVNILSNAVYSIKDEGEIHIITKKEKGNIIIEIIDNGMGISPQNISHVTEPFFTTKPPGDGTGLGLSISYSIIKEHHGIIEFESVIDKGTKVMIMLPEQES</sequence>
<dbReference type="SUPFAM" id="SSF55874">
    <property type="entry name" value="ATPase domain of HSP90 chaperone/DNA topoisomerase II/histidine kinase"/>
    <property type="match status" value="1"/>
</dbReference>
<organism evidence="11 12">
    <name type="scientific">Plebeiibacterium sediminum</name>
    <dbReference type="NCBI Taxonomy" id="2992112"/>
    <lineage>
        <taxon>Bacteria</taxon>
        <taxon>Pseudomonadati</taxon>
        <taxon>Bacteroidota</taxon>
        <taxon>Bacteroidia</taxon>
        <taxon>Marinilabiliales</taxon>
        <taxon>Marinilabiliaceae</taxon>
        <taxon>Plebeiibacterium</taxon>
    </lineage>
</organism>
<dbReference type="Pfam" id="PF10114">
    <property type="entry name" value="PocR"/>
    <property type="match status" value="1"/>
</dbReference>
<dbReference type="AlphaFoldDB" id="A0AAE3M1F0"/>
<keyword evidence="5" id="KW-0547">Nucleotide-binding</keyword>
<evidence type="ECO:0000256" key="9">
    <source>
        <dbReference type="SAM" id="Coils"/>
    </source>
</evidence>
<dbReference type="SUPFAM" id="SSF47384">
    <property type="entry name" value="Homodimeric domain of signal transducing histidine kinase"/>
    <property type="match status" value="1"/>
</dbReference>
<dbReference type="PRINTS" id="PR00344">
    <property type="entry name" value="BCTRLSENSOR"/>
</dbReference>
<dbReference type="PANTHER" id="PTHR43065:SF46">
    <property type="entry name" value="C4-DICARBOXYLATE TRANSPORT SENSOR PROTEIN DCTB"/>
    <property type="match status" value="1"/>
</dbReference>
<evidence type="ECO:0000259" key="10">
    <source>
        <dbReference type="PROSITE" id="PS50109"/>
    </source>
</evidence>
<dbReference type="InterPro" id="IPR005467">
    <property type="entry name" value="His_kinase_dom"/>
</dbReference>
<evidence type="ECO:0000256" key="8">
    <source>
        <dbReference type="ARBA" id="ARBA00023012"/>
    </source>
</evidence>
<dbReference type="Proteomes" id="UP001209229">
    <property type="component" value="Unassembled WGS sequence"/>
</dbReference>
<gene>
    <name evidence="11" type="ORF">OM075_02840</name>
</gene>
<dbReference type="InterPro" id="IPR003661">
    <property type="entry name" value="HisK_dim/P_dom"/>
</dbReference>
<dbReference type="PROSITE" id="PS50109">
    <property type="entry name" value="HIS_KIN"/>
    <property type="match status" value="1"/>
</dbReference>
<dbReference type="Pfam" id="PF02518">
    <property type="entry name" value="HATPase_c"/>
    <property type="match status" value="1"/>
</dbReference>
<evidence type="ECO:0000313" key="12">
    <source>
        <dbReference type="Proteomes" id="UP001209229"/>
    </source>
</evidence>
<keyword evidence="7" id="KW-0067">ATP-binding</keyword>
<evidence type="ECO:0000256" key="5">
    <source>
        <dbReference type="ARBA" id="ARBA00022741"/>
    </source>
</evidence>
<comment type="catalytic activity">
    <reaction evidence="1">
        <text>ATP + protein L-histidine = ADP + protein N-phospho-L-histidine.</text>
        <dbReference type="EC" id="2.7.13.3"/>
    </reaction>
</comment>
<feature type="coiled-coil region" evidence="9">
    <location>
        <begin position="188"/>
        <end position="250"/>
    </location>
</feature>
<name>A0AAE3M1F0_9BACT</name>
<keyword evidence="9" id="KW-0175">Coiled coil</keyword>
<reference evidence="11" key="1">
    <citation type="submission" date="2022-10" db="EMBL/GenBank/DDBJ databases">
        <authorList>
            <person name="Yu W.X."/>
        </authorList>
    </citation>
    <scope>NUCLEOTIDE SEQUENCE</scope>
    <source>
        <strain evidence="11">AAT</strain>
    </source>
</reference>
<dbReference type="RefSeq" id="WP_301188956.1">
    <property type="nucleotide sequence ID" value="NZ_JAPDPJ010000003.1"/>
</dbReference>
<evidence type="ECO:0000313" key="11">
    <source>
        <dbReference type="EMBL" id="MCW3785384.1"/>
    </source>
</evidence>
<accession>A0AAE3M1F0</accession>
<evidence type="ECO:0000256" key="4">
    <source>
        <dbReference type="ARBA" id="ARBA00022679"/>
    </source>
</evidence>
<proteinExistence type="predicted"/>
<dbReference type="EMBL" id="JAPDPJ010000003">
    <property type="protein sequence ID" value="MCW3785384.1"/>
    <property type="molecule type" value="Genomic_DNA"/>
</dbReference>
<protein>
    <recommendedName>
        <fullName evidence="2">histidine kinase</fullName>
        <ecNumber evidence="2">2.7.13.3</ecNumber>
    </recommendedName>
</protein>
<dbReference type="InterPro" id="IPR036097">
    <property type="entry name" value="HisK_dim/P_sf"/>
</dbReference>
<evidence type="ECO:0000256" key="7">
    <source>
        <dbReference type="ARBA" id="ARBA00022840"/>
    </source>
</evidence>